<keyword evidence="4" id="KW-1185">Reference proteome</keyword>
<feature type="compositionally biased region" description="Acidic residues" evidence="1">
    <location>
        <begin position="91"/>
        <end position="111"/>
    </location>
</feature>
<dbReference type="Pfam" id="PF05773">
    <property type="entry name" value="RWD"/>
    <property type="match status" value="1"/>
</dbReference>
<gene>
    <name evidence="3" type="ORF">LAME_0G11254G</name>
</gene>
<dbReference type="OrthoDB" id="277175at2759"/>
<dbReference type="InterPro" id="IPR006575">
    <property type="entry name" value="RWD_dom"/>
</dbReference>
<dbReference type="Gene3D" id="3.10.110.10">
    <property type="entry name" value="Ubiquitin Conjugating Enzyme"/>
    <property type="match status" value="1"/>
</dbReference>
<evidence type="ECO:0000313" key="4">
    <source>
        <dbReference type="Proteomes" id="UP000191144"/>
    </source>
</evidence>
<feature type="domain" description="RWD" evidence="2">
    <location>
        <begin position="9"/>
        <end position="171"/>
    </location>
</feature>
<evidence type="ECO:0000259" key="2">
    <source>
        <dbReference type="PROSITE" id="PS50908"/>
    </source>
</evidence>
<dbReference type="InterPro" id="IPR040213">
    <property type="entry name" value="GIR2-like"/>
</dbReference>
<dbReference type="SMART" id="SM00591">
    <property type="entry name" value="RWD"/>
    <property type="match status" value="1"/>
</dbReference>
<dbReference type="PANTHER" id="PTHR12292">
    <property type="entry name" value="RWD DOMAIN-CONTAINING PROTEIN"/>
    <property type="match status" value="1"/>
</dbReference>
<dbReference type="PROSITE" id="PS50908">
    <property type="entry name" value="RWD"/>
    <property type="match status" value="1"/>
</dbReference>
<proteinExistence type="predicted"/>
<dbReference type="InterPro" id="IPR016135">
    <property type="entry name" value="UBQ-conjugating_enzyme/RWD"/>
</dbReference>
<accession>A0A1G4K9B6</accession>
<evidence type="ECO:0000256" key="1">
    <source>
        <dbReference type="SAM" id="MobiDB-lite"/>
    </source>
</evidence>
<sequence length="256" mass="29523">MDYQQEQTQELEVLESIYPDELTVINNNFPNTQFEVKLPLDLVPLDSSSFTADSLTKDHWIVINIRFSETYPDVVPTVSIECEEAKKAGVADDDSDNDNDNDSEDDSEVEYDDHGNPLISKLSNLPDEVSFEDHVRALESQVESQANDDMLIGMQMTFALVSWLKESCERFFQEQLAELEHEHERRLAAREKEEQKKFHGTKVTRESYLEWRARFREETGRNERDAARKKDAHGGKLTGRQIFEQGLDGSEDAEEE</sequence>
<name>A0A1G4K9B6_9SACH</name>
<dbReference type="SUPFAM" id="SSF54495">
    <property type="entry name" value="UBC-like"/>
    <property type="match status" value="1"/>
</dbReference>
<evidence type="ECO:0000313" key="3">
    <source>
        <dbReference type="EMBL" id="SCV00670.1"/>
    </source>
</evidence>
<feature type="region of interest" description="Disordered" evidence="1">
    <location>
        <begin position="87"/>
        <end position="118"/>
    </location>
</feature>
<dbReference type="EMBL" id="LT598484">
    <property type="protein sequence ID" value="SCV00670.1"/>
    <property type="molecule type" value="Genomic_DNA"/>
</dbReference>
<reference evidence="4" key="1">
    <citation type="submission" date="2016-03" db="EMBL/GenBank/DDBJ databases">
        <authorList>
            <person name="Devillers Hugo."/>
        </authorList>
    </citation>
    <scope>NUCLEOTIDE SEQUENCE [LARGE SCALE GENOMIC DNA]</scope>
</reference>
<feature type="region of interest" description="Disordered" evidence="1">
    <location>
        <begin position="217"/>
        <end position="256"/>
    </location>
</feature>
<dbReference type="AlphaFoldDB" id="A0A1G4K9B6"/>
<protein>
    <submittedName>
        <fullName evidence="3">LAME_0G11254g1_1</fullName>
    </submittedName>
</protein>
<organism evidence="3 4">
    <name type="scientific">Lachancea meyersii CBS 8951</name>
    <dbReference type="NCBI Taxonomy" id="1266667"/>
    <lineage>
        <taxon>Eukaryota</taxon>
        <taxon>Fungi</taxon>
        <taxon>Dikarya</taxon>
        <taxon>Ascomycota</taxon>
        <taxon>Saccharomycotina</taxon>
        <taxon>Saccharomycetes</taxon>
        <taxon>Saccharomycetales</taxon>
        <taxon>Saccharomycetaceae</taxon>
        <taxon>Lachancea</taxon>
    </lineage>
</organism>
<feature type="compositionally biased region" description="Basic and acidic residues" evidence="1">
    <location>
        <begin position="217"/>
        <end position="234"/>
    </location>
</feature>
<dbReference type="CDD" id="cd23824">
    <property type="entry name" value="RWD_ScGIR2-like"/>
    <property type="match status" value="1"/>
</dbReference>
<dbReference type="Proteomes" id="UP000191144">
    <property type="component" value="Chromosome G"/>
</dbReference>